<dbReference type="OrthoDB" id="1522784at2"/>
<dbReference type="InterPro" id="IPR029063">
    <property type="entry name" value="SAM-dependent_MTases_sf"/>
</dbReference>
<dbReference type="PANTHER" id="PTHR47473">
    <property type="entry name" value="BTA1P"/>
    <property type="match status" value="1"/>
</dbReference>
<sequence>MRSEIGQHADFSTIRYAQCWEDADVLLGGLDIQPGQHCLSIASAGDNTLSMLSRGPERVIALDLNPAQLACLELRVAAYRELDYDELLVFMGSRPGDDRDALYRRCRPALSADSRQFWDQNGSAIRQGIGSAGRFERYLAQFRRRILPLIHPRRRVDALLEPRDADAREHFHDRHWDNWRWRLLFRLFFSRPVMGRLGRDPAFFRYIQGSVSSHLLRRTRHALTVLDPSSNPYLHWILTGTHGQALPHALRPGNVAAIRDNLHRLEWHRSSLEGFLPTLDRGTLHACNLSDVFEYMSPASQTSLLEQLVHASAPGARLAYWNMLVPRTRPENLADRLDPRKELADQLHEQDKAFFYSRFVVESVI</sequence>
<gene>
    <name evidence="1" type="ORF">SAMN04488052_101291</name>
</gene>
<accession>A0A1H8Q2D4</accession>
<dbReference type="GO" id="GO:0016740">
    <property type="term" value="F:transferase activity"/>
    <property type="evidence" value="ECO:0007669"/>
    <property type="project" value="UniProtKB-KW"/>
</dbReference>
<dbReference type="STRING" id="406100.SAMN04488052_101291"/>
<organism evidence="1 2">
    <name type="scientific">Aquisalimonas asiatica</name>
    <dbReference type="NCBI Taxonomy" id="406100"/>
    <lineage>
        <taxon>Bacteria</taxon>
        <taxon>Pseudomonadati</taxon>
        <taxon>Pseudomonadota</taxon>
        <taxon>Gammaproteobacteria</taxon>
        <taxon>Chromatiales</taxon>
        <taxon>Ectothiorhodospiraceae</taxon>
        <taxon>Aquisalimonas</taxon>
    </lineage>
</organism>
<dbReference type="EMBL" id="FOEG01000001">
    <property type="protein sequence ID" value="SEO48067.1"/>
    <property type="molecule type" value="Genomic_DNA"/>
</dbReference>
<dbReference type="AlphaFoldDB" id="A0A1H8Q2D4"/>
<name>A0A1H8Q2D4_9GAMM</name>
<proteinExistence type="predicted"/>
<evidence type="ECO:0000313" key="2">
    <source>
        <dbReference type="Proteomes" id="UP000199657"/>
    </source>
</evidence>
<keyword evidence="1" id="KW-0808">Transferase</keyword>
<dbReference type="RefSeq" id="WP_091639304.1">
    <property type="nucleotide sequence ID" value="NZ_FOEG01000001.1"/>
</dbReference>
<keyword evidence="2" id="KW-1185">Reference proteome</keyword>
<dbReference type="SUPFAM" id="SSF53335">
    <property type="entry name" value="S-adenosyl-L-methionine-dependent methyltransferases"/>
    <property type="match status" value="2"/>
</dbReference>
<dbReference type="Pfam" id="PF11899">
    <property type="entry name" value="DUF3419"/>
    <property type="match status" value="1"/>
</dbReference>
<dbReference type="InterPro" id="IPR021829">
    <property type="entry name" value="DUF3419"/>
</dbReference>
<evidence type="ECO:0000313" key="1">
    <source>
        <dbReference type="EMBL" id="SEO48067.1"/>
    </source>
</evidence>
<dbReference type="Proteomes" id="UP000199657">
    <property type="component" value="Unassembled WGS sequence"/>
</dbReference>
<protein>
    <submittedName>
        <fullName evidence="1">S-adenosylmethionine-diacylglycerol 3-amino-3-carboxypropyl transferase</fullName>
    </submittedName>
</protein>
<reference evidence="1 2" key="1">
    <citation type="submission" date="2016-10" db="EMBL/GenBank/DDBJ databases">
        <authorList>
            <person name="de Groot N.N."/>
        </authorList>
    </citation>
    <scope>NUCLEOTIDE SEQUENCE [LARGE SCALE GENOMIC DNA]</scope>
    <source>
        <strain evidence="1 2">CGMCC 1.6291</strain>
    </source>
</reference>
<dbReference type="PANTHER" id="PTHR47473:SF1">
    <property type="entry name" value="METHYLTRANSFERASE DOMAIN-CONTAINING PROTEIN"/>
    <property type="match status" value="1"/>
</dbReference>